<dbReference type="OrthoDB" id="4358152at2759"/>
<comment type="caution">
    <text evidence="1">The sequence shown here is derived from an EMBL/GenBank/DDBJ whole genome shotgun (WGS) entry which is preliminary data.</text>
</comment>
<organism evidence="1 2">
    <name type="scientific">Penicillium flavigenum</name>
    <dbReference type="NCBI Taxonomy" id="254877"/>
    <lineage>
        <taxon>Eukaryota</taxon>
        <taxon>Fungi</taxon>
        <taxon>Dikarya</taxon>
        <taxon>Ascomycota</taxon>
        <taxon>Pezizomycotina</taxon>
        <taxon>Eurotiomycetes</taxon>
        <taxon>Eurotiomycetidae</taxon>
        <taxon>Eurotiales</taxon>
        <taxon>Aspergillaceae</taxon>
        <taxon>Penicillium</taxon>
    </lineage>
</organism>
<name>A0A1V6SSF8_9EURO</name>
<evidence type="ECO:0000313" key="1">
    <source>
        <dbReference type="EMBL" id="OQE16614.1"/>
    </source>
</evidence>
<proteinExistence type="predicted"/>
<dbReference type="EMBL" id="MLQL01000027">
    <property type="protein sequence ID" value="OQE16614.1"/>
    <property type="molecule type" value="Genomic_DNA"/>
</dbReference>
<sequence>MDPFATFPPEVIALILESCSDFASLDGLLKTSARADQVFRQYYKTITEQIMKNCPNTSKGLQYNFRNFILLETGKFIPASLPELLNGGRTRTVVPLSLHSIHSFNAVREAVSTAASIYFAASACLSLLLDRLAAAESRRVVGPVSAVVEWVAGRCPEPPNETFRVEHRPLSWCEIYRMHRVLWTPATFHCVHRAANSRWSWSSEELNSFTEKYVDGCWERWNLEELQTASECLQIIYPEETAILDHNFPFLVSIPSENKSTSQTPLFIPEPPSDTSLVSKGLSVWHAGQINRAIEFTASFAKSIGLLRILFCLWISEPLDGLESQFGMI</sequence>
<dbReference type="AlphaFoldDB" id="A0A1V6SSF8"/>
<keyword evidence="2" id="KW-1185">Reference proteome</keyword>
<reference evidence="2" key="1">
    <citation type="journal article" date="2017" name="Nat. Microbiol.">
        <title>Global analysis of biosynthetic gene clusters reveals vast potential of secondary metabolite production in Penicillium species.</title>
        <authorList>
            <person name="Nielsen J.C."/>
            <person name="Grijseels S."/>
            <person name="Prigent S."/>
            <person name="Ji B."/>
            <person name="Dainat J."/>
            <person name="Nielsen K.F."/>
            <person name="Frisvad J.C."/>
            <person name="Workman M."/>
            <person name="Nielsen J."/>
        </authorList>
    </citation>
    <scope>NUCLEOTIDE SEQUENCE [LARGE SCALE GENOMIC DNA]</scope>
    <source>
        <strain evidence="2">IBT 14082</strain>
    </source>
</reference>
<gene>
    <name evidence="1" type="ORF">PENFLA_c027G03711</name>
</gene>
<evidence type="ECO:0000313" key="2">
    <source>
        <dbReference type="Proteomes" id="UP000191342"/>
    </source>
</evidence>
<dbReference type="STRING" id="254877.A0A1V6SSF8"/>
<accession>A0A1V6SSF8</accession>
<protein>
    <submittedName>
        <fullName evidence="1">Uncharacterized protein</fullName>
    </submittedName>
</protein>
<dbReference type="Proteomes" id="UP000191342">
    <property type="component" value="Unassembled WGS sequence"/>
</dbReference>